<evidence type="ECO:0000259" key="7">
    <source>
        <dbReference type="PROSITE" id="PS50157"/>
    </source>
</evidence>
<feature type="domain" description="C2H2-type" evidence="7">
    <location>
        <begin position="482"/>
        <end position="510"/>
    </location>
</feature>
<organism>
    <name type="scientific">Culex quinquefasciatus</name>
    <name type="common">Southern house mosquito</name>
    <name type="synonym">Culex pungens</name>
    <dbReference type="NCBI Taxonomy" id="7176"/>
    <lineage>
        <taxon>Eukaryota</taxon>
        <taxon>Metazoa</taxon>
        <taxon>Ecdysozoa</taxon>
        <taxon>Arthropoda</taxon>
        <taxon>Hexapoda</taxon>
        <taxon>Insecta</taxon>
        <taxon>Pterygota</taxon>
        <taxon>Neoptera</taxon>
        <taxon>Endopterygota</taxon>
        <taxon>Diptera</taxon>
        <taxon>Nematocera</taxon>
        <taxon>Culicoidea</taxon>
        <taxon>Culicidae</taxon>
        <taxon>Culicinae</taxon>
        <taxon>Culicini</taxon>
        <taxon>Culex</taxon>
        <taxon>Culex</taxon>
    </lineage>
</organism>
<protein>
    <recommendedName>
        <fullName evidence="7">C2H2-type domain-containing protein</fullName>
    </recommendedName>
</protein>
<keyword evidence="2" id="KW-0677">Repeat</keyword>
<feature type="region of interest" description="Disordered" evidence="6">
    <location>
        <begin position="209"/>
        <end position="236"/>
    </location>
</feature>
<dbReference type="InParanoid" id="B0XFV6"/>
<dbReference type="GO" id="GO:0000977">
    <property type="term" value="F:RNA polymerase II transcription regulatory region sequence-specific DNA binding"/>
    <property type="evidence" value="ECO:0007669"/>
    <property type="project" value="TreeGrafter"/>
</dbReference>
<dbReference type="HOGENOM" id="CLU_452889_0_0_1"/>
<dbReference type="GO" id="GO:0005634">
    <property type="term" value="C:nucleus"/>
    <property type="evidence" value="ECO:0007669"/>
    <property type="project" value="TreeGrafter"/>
</dbReference>
<dbReference type="KEGG" id="cqu:CpipJ_CPIJ018103"/>
<proteinExistence type="predicted"/>
<keyword evidence="1" id="KW-0479">Metal-binding</keyword>
<evidence type="ECO:0000256" key="4">
    <source>
        <dbReference type="ARBA" id="ARBA00022833"/>
    </source>
</evidence>
<evidence type="ECO:0000313" key="10">
    <source>
        <dbReference type="Proteomes" id="UP000002320"/>
    </source>
</evidence>
<evidence type="ECO:0000256" key="5">
    <source>
        <dbReference type="PROSITE-ProRule" id="PRU00042"/>
    </source>
</evidence>
<reference evidence="9" key="2">
    <citation type="submission" date="2021-02" db="UniProtKB">
        <authorList>
            <consortium name="EnsemblMetazoa"/>
        </authorList>
    </citation>
    <scope>IDENTIFICATION</scope>
    <source>
        <strain evidence="9">JHB</strain>
    </source>
</reference>
<dbReference type="InterPro" id="IPR036236">
    <property type="entry name" value="Znf_C2H2_sf"/>
</dbReference>
<dbReference type="VEuPathDB" id="VectorBase:CQUJHB000010"/>
<evidence type="ECO:0000256" key="2">
    <source>
        <dbReference type="ARBA" id="ARBA00022737"/>
    </source>
</evidence>
<reference evidence="8" key="1">
    <citation type="submission" date="2007-03" db="EMBL/GenBank/DDBJ databases">
        <title>Annotation of Culex pipiens quinquefasciatus.</title>
        <authorList>
            <consortium name="The Broad Institute Genome Sequencing Platform"/>
            <person name="Atkinson P.W."/>
            <person name="Hemingway J."/>
            <person name="Christensen B.M."/>
            <person name="Higgs S."/>
            <person name="Kodira C."/>
            <person name="Hannick L."/>
            <person name="Megy K."/>
            <person name="O'Leary S."/>
            <person name="Pearson M."/>
            <person name="Haas B.J."/>
            <person name="Mauceli E."/>
            <person name="Wortman J.R."/>
            <person name="Lee N.H."/>
            <person name="Guigo R."/>
            <person name="Stanke M."/>
            <person name="Alvarado L."/>
            <person name="Amedeo P."/>
            <person name="Antoine C.H."/>
            <person name="Arensburger P."/>
            <person name="Bidwell S.L."/>
            <person name="Crawford M."/>
            <person name="Camaro F."/>
            <person name="Devon K."/>
            <person name="Engels R."/>
            <person name="Hammond M."/>
            <person name="Howarth C."/>
            <person name="Koehrsen M."/>
            <person name="Lawson D."/>
            <person name="Montgomery P."/>
            <person name="Nene V."/>
            <person name="Nusbaum C."/>
            <person name="Puiu D."/>
            <person name="Romero-Severson J."/>
            <person name="Severson D.W."/>
            <person name="Shumway M."/>
            <person name="Sisk P."/>
            <person name="Stolte C."/>
            <person name="Zeng Q."/>
            <person name="Eisenstadt E."/>
            <person name="Fraser-Liggett C."/>
            <person name="Strausberg R."/>
            <person name="Galagan J."/>
            <person name="Birren B."/>
            <person name="Collins F.H."/>
        </authorList>
    </citation>
    <scope>NUCLEOTIDE SEQUENCE [LARGE SCALE GENOMIC DNA]</scope>
    <source>
        <strain evidence="8">JHB</strain>
    </source>
</reference>
<evidence type="ECO:0000256" key="6">
    <source>
        <dbReference type="SAM" id="MobiDB-lite"/>
    </source>
</evidence>
<dbReference type="EnsemblMetazoa" id="CPIJ018103-RA">
    <property type="protein sequence ID" value="CPIJ018103-PA"/>
    <property type="gene ID" value="CPIJ018103"/>
</dbReference>
<evidence type="ECO:0000313" key="9">
    <source>
        <dbReference type="EnsemblMetazoa" id="CPIJ018103-PA"/>
    </source>
</evidence>
<accession>B0XFV6</accession>
<dbReference type="SMART" id="SM00355">
    <property type="entry name" value="ZnF_C2H2"/>
    <property type="match status" value="7"/>
</dbReference>
<dbReference type="EMBL" id="DS232965">
    <property type="protein sequence ID" value="EDS27075.1"/>
    <property type="molecule type" value="Genomic_DNA"/>
</dbReference>
<dbReference type="SUPFAM" id="SSF57667">
    <property type="entry name" value="beta-beta-alpha zinc fingers"/>
    <property type="match status" value="2"/>
</dbReference>
<dbReference type="PROSITE" id="PS00028">
    <property type="entry name" value="ZINC_FINGER_C2H2_1"/>
    <property type="match status" value="3"/>
</dbReference>
<dbReference type="GO" id="GO:0008270">
    <property type="term" value="F:zinc ion binding"/>
    <property type="evidence" value="ECO:0007669"/>
    <property type="project" value="UniProtKB-KW"/>
</dbReference>
<dbReference type="OMA" id="SENDEAW"/>
<feature type="domain" description="C2H2-type" evidence="7">
    <location>
        <begin position="423"/>
        <end position="450"/>
    </location>
</feature>
<dbReference type="PROSITE" id="PS50157">
    <property type="entry name" value="ZINC_FINGER_C2H2_2"/>
    <property type="match status" value="3"/>
</dbReference>
<dbReference type="Pfam" id="PF12874">
    <property type="entry name" value="zf-met"/>
    <property type="match status" value="1"/>
</dbReference>
<dbReference type="Proteomes" id="UP000002320">
    <property type="component" value="Unassembled WGS sequence"/>
</dbReference>
<keyword evidence="4" id="KW-0862">Zinc</keyword>
<dbReference type="Pfam" id="PF00096">
    <property type="entry name" value="zf-C2H2"/>
    <property type="match status" value="1"/>
</dbReference>
<dbReference type="Gene3D" id="3.30.160.60">
    <property type="entry name" value="Classic Zinc Finger"/>
    <property type="match status" value="3"/>
</dbReference>
<dbReference type="AlphaFoldDB" id="B0XFV6"/>
<dbReference type="InterPro" id="IPR013087">
    <property type="entry name" value="Znf_C2H2_type"/>
</dbReference>
<evidence type="ECO:0000313" key="8">
    <source>
        <dbReference type="EMBL" id="EDS27075.1"/>
    </source>
</evidence>
<dbReference type="eggNOG" id="KOG1721">
    <property type="taxonomic scope" value="Eukaryota"/>
</dbReference>
<sequence>MSQIRRSNNFHPLEIQALLKACLTYKVEEYRQANKSTGHLFYDIQQEMAKYGEFPERPLIHLRAHYRRVQRRYKQGRKPYPPEARELWGRLEEETDAQVSENDEAWEALTEKKTAMQAACLYLTKPELAELLRDAIDKDVENQLDEQQEETFQVILNNMQSKKLFLGRNSNDLHRTYKRLKKRFLKGKHNREFPESATKLWTREEAVDDDFPAVDSPGPQEANDSPESQDAEDVKVEETDTEVVCSICQACAYETKHLFRDVYQNQTYAEIINQTLNVKCRESCDKLNVELVTKEEPVLEEPTFWESTPTSGSPQNDIEETTSIGCEDFQTDDTFRELTLEETLATETPTIDHVLEETQPIERKVQPTKELTREELNMLKFKESFSAGDRRKTKDVPKQCDLCGKTVVDLRSHLNSHYGIKSHACDLCPRKFTNRSQLRTHINSHTHEKKYACLYCDAVFVSWKNKDYHEKKHIVEMNNISYDCDQCDATFKVEKNLRNHIKFKHLNMRKIQCCQCEFATITKSRLMNHVRSIHSKERPFHCPFCNFNTNTNTGYFIHFRRHKSSGEATEYHIRCGYCQETFLKDAVFEKHILQEHPDRAIKV</sequence>
<gene>
    <name evidence="9" type="primary">6052230</name>
    <name evidence="8" type="ORF">CpipJ_CPIJ018103</name>
</gene>
<dbReference type="PANTHER" id="PTHR24379:SF127">
    <property type="entry name" value="BLOODY FINGERS-RELATED"/>
    <property type="match status" value="1"/>
</dbReference>
<evidence type="ECO:0000256" key="3">
    <source>
        <dbReference type="ARBA" id="ARBA00022771"/>
    </source>
</evidence>
<dbReference type="VEuPathDB" id="VectorBase:CPIJ018103"/>
<feature type="domain" description="C2H2-type" evidence="7">
    <location>
        <begin position="511"/>
        <end position="539"/>
    </location>
</feature>
<evidence type="ECO:0000256" key="1">
    <source>
        <dbReference type="ARBA" id="ARBA00022723"/>
    </source>
</evidence>
<dbReference type="PANTHER" id="PTHR24379">
    <property type="entry name" value="KRAB AND ZINC FINGER DOMAIN-CONTAINING"/>
    <property type="match status" value="1"/>
</dbReference>
<dbReference type="OrthoDB" id="7762435at2759"/>
<keyword evidence="10" id="KW-1185">Reference proteome</keyword>
<name>B0XFV6_CULQU</name>
<dbReference type="GO" id="GO:0000981">
    <property type="term" value="F:DNA-binding transcription factor activity, RNA polymerase II-specific"/>
    <property type="evidence" value="ECO:0007669"/>
    <property type="project" value="TreeGrafter"/>
</dbReference>
<keyword evidence="3 5" id="KW-0863">Zinc-finger</keyword>